<keyword evidence="1" id="KW-0732">Signal</keyword>
<evidence type="ECO:0000313" key="2">
    <source>
        <dbReference type="EMBL" id="NMH61541.1"/>
    </source>
</evidence>
<dbReference type="InterPro" id="IPR019613">
    <property type="entry name" value="DUF4198"/>
</dbReference>
<proteinExistence type="predicted"/>
<gene>
    <name evidence="2" type="ORF">HCJ96_16035</name>
</gene>
<dbReference type="RefSeq" id="WP_169212100.1">
    <property type="nucleotide sequence ID" value="NZ_JAATNW010000010.1"/>
</dbReference>
<sequence length="275" mass="30416">MRIRNALVLCSLLLGFQASGFAHDFWLEPGQYIFKESASVPVQFKIGHKDSADNWNLRWDKIVALRLYTPSGVADMAASIVPKTNLLPGFAKSEKLATGTYIIGLESYHSLSELESAKFNDYVKEEGLKEILEYREANGLMQHPGIELYSRKAKTIVQVGDELSESVTKPIGHTLEIVPQQHPLKLGNKGALAVKVLFKGKPLQHALIEAAPLAKAKHKEQSTRTDNQGIATFNFSQSGPVMLNVIWGVPLTNNGQADFETYFSSLTFEVNNSDL</sequence>
<organism evidence="2 3">
    <name type="scientific">Alteromonas ponticola</name>
    <dbReference type="NCBI Taxonomy" id="2720613"/>
    <lineage>
        <taxon>Bacteria</taxon>
        <taxon>Pseudomonadati</taxon>
        <taxon>Pseudomonadota</taxon>
        <taxon>Gammaproteobacteria</taxon>
        <taxon>Alteromonadales</taxon>
        <taxon>Alteromonadaceae</taxon>
        <taxon>Alteromonas/Salinimonas group</taxon>
        <taxon>Alteromonas</taxon>
    </lineage>
</organism>
<accession>A0ABX1R6J4</accession>
<evidence type="ECO:0000313" key="3">
    <source>
        <dbReference type="Proteomes" id="UP000709336"/>
    </source>
</evidence>
<dbReference type="EMBL" id="JAATNW010000010">
    <property type="protein sequence ID" value="NMH61541.1"/>
    <property type="molecule type" value="Genomic_DNA"/>
</dbReference>
<keyword evidence="3" id="KW-1185">Reference proteome</keyword>
<dbReference type="Pfam" id="PF10670">
    <property type="entry name" value="DUF4198"/>
    <property type="match status" value="1"/>
</dbReference>
<name>A0ABX1R6J4_9ALTE</name>
<protein>
    <submittedName>
        <fullName evidence="2">DUF4198 domain-containing protein</fullName>
    </submittedName>
</protein>
<feature type="chain" id="PRO_5047425964" evidence="1">
    <location>
        <begin position="23"/>
        <end position="275"/>
    </location>
</feature>
<evidence type="ECO:0000256" key="1">
    <source>
        <dbReference type="SAM" id="SignalP"/>
    </source>
</evidence>
<feature type="signal peptide" evidence="1">
    <location>
        <begin position="1"/>
        <end position="22"/>
    </location>
</feature>
<dbReference type="Proteomes" id="UP000709336">
    <property type="component" value="Unassembled WGS sequence"/>
</dbReference>
<reference evidence="2 3" key="1">
    <citation type="submission" date="2020-03" db="EMBL/GenBank/DDBJ databases">
        <title>Alteromonas ponticola sp. nov., isolated from seawater.</title>
        <authorList>
            <person name="Yoon J.-H."/>
            <person name="Kim Y.-O."/>
        </authorList>
    </citation>
    <scope>NUCLEOTIDE SEQUENCE [LARGE SCALE GENOMIC DNA]</scope>
    <source>
        <strain evidence="2 3">MYP5</strain>
    </source>
</reference>
<comment type="caution">
    <text evidence="2">The sequence shown here is derived from an EMBL/GenBank/DDBJ whole genome shotgun (WGS) entry which is preliminary data.</text>
</comment>